<evidence type="ECO:0000313" key="12">
    <source>
        <dbReference type="EMBL" id="MDI9243242.1"/>
    </source>
</evidence>
<evidence type="ECO:0000256" key="4">
    <source>
        <dbReference type="ARBA" id="ARBA00020397"/>
    </source>
</evidence>
<dbReference type="CDD" id="cd00773">
    <property type="entry name" value="HisRS-like_core"/>
    <property type="match status" value="1"/>
</dbReference>
<evidence type="ECO:0000256" key="1">
    <source>
        <dbReference type="ARBA" id="ARBA00004496"/>
    </source>
</evidence>
<comment type="subunit">
    <text evidence="9">Heteromultimer composed of HisG and HisZ subunits.</text>
</comment>
<comment type="miscellaneous">
    <text evidence="9">This function is generally fulfilled by the C-terminal part of HisG, which is missing in some bacteria such as this one.</text>
</comment>
<dbReference type="InterPro" id="IPR004517">
    <property type="entry name" value="HisZ"/>
</dbReference>
<dbReference type="GO" id="GO:0004821">
    <property type="term" value="F:histidine-tRNA ligase activity"/>
    <property type="evidence" value="ECO:0007669"/>
    <property type="project" value="TreeGrafter"/>
</dbReference>
<evidence type="ECO:0000256" key="2">
    <source>
        <dbReference type="ARBA" id="ARBA00004667"/>
    </source>
</evidence>
<evidence type="ECO:0000256" key="8">
    <source>
        <dbReference type="ARBA" id="ARBA00025246"/>
    </source>
</evidence>
<keyword evidence="7 9" id="KW-0368">Histidine biosynthesis</keyword>
<comment type="function">
    <text evidence="8 9">Required for the first step of histidine biosynthesis. May allow the feedback regulation of ATP phosphoribosyltransferase activity by histidine.</text>
</comment>
<evidence type="ECO:0000256" key="7">
    <source>
        <dbReference type="ARBA" id="ARBA00023102"/>
    </source>
</evidence>
<dbReference type="EMBL" id="JASGBQ010000028">
    <property type="protein sequence ID" value="MDI9243242.1"/>
    <property type="molecule type" value="Genomic_DNA"/>
</dbReference>
<protein>
    <recommendedName>
        <fullName evidence="4 9">ATP phosphoribosyltransferase regulatory subunit</fullName>
    </recommendedName>
</protein>
<feature type="binding site" evidence="10">
    <location>
        <begin position="80"/>
        <end position="82"/>
    </location>
    <ligand>
        <name>L-histidine</name>
        <dbReference type="ChEBI" id="CHEBI:57595"/>
    </ligand>
</feature>
<evidence type="ECO:0000256" key="10">
    <source>
        <dbReference type="PIRSR" id="PIRSR001549-1"/>
    </source>
</evidence>
<sequence length="422" mass="47222">MKQLLHTPEGVRDIYNSEYARKLVIEGRIRKILKSYGYGELQTPSFEFFDIFNKERGSVASREMFKFFDREGNTLVLRPDMTPPVARCAAKYYTEEPFPIRLSYLGNTFINHSSYQGRLKESTVQGAELINDASSDADAEMIALAVNCLLAAGLRDFQVDVGQVEFFNGLVEEAGLDEEMEAHLRELIEEKNFFGVEELVSSQKLDQSLSDVFLKLPELFGSAGILETALKMAVNDRMKAAVTRLVNLYRILELYGLSDYVSFDLGMLGKYKYYTGIIFRGVTFGMGEPIVSGGRYDGLMGQFGKNAPSVGFSIAIDGLMSALSRQGIAVETDKTDLLLLYDRAMQDRAAFLAAKLREEGKNLPVIRKKEETELSEYLAYAKRNGIDTVWYLKEGEDGILSCRNGASGPEMTAVLWTEGDFS</sequence>
<gene>
    <name evidence="9 12" type="primary">hisZ</name>
    <name evidence="12" type="ORF">QJ036_12365</name>
</gene>
<reference evidence="12 13" key="1">
    <citation type="submission" date="2023-05" db="EMBL/GenBank/DDBJ databases">
        <title>[ruminococcus] sp. nov., isolated from a pig farm feces dump.</title>
        <authorList>
            <person name="Chang Y.-H."/>
        </authorList>
    </citation>
    <scope>NUCLEOTIDE SEQUENCE [LARGE SCALE GENOMIC DNA]</scope>
    <source>
        <strain evidence="12 13">YH-rum2234</strain>
    </source>
</reference>
<organism evidence="12 13">
    <name type="scientific">Fusibacillus kribbianus</name>
    <dbReference type="NCBI Taxonomy" id="3044208"/>
    <lineage>
        <taxon>Bacteria</taxon>
        <taxon>Bacillati</taxon>
        <taxon>Bacillota</taxon>
        <taxon>Clostridia</taxon>
        <taxon>Lachnospirales</taxon>
        <taxon>Lachnospiraceae</taxon>
        <taxon>Fusibacillus</taxon>
    </lineage>
</organism>
<comment type="caution">
    <text evidence="12">The sequence shown here is derived from an EMBL/GenBank/DDBJ whole genome shotgun (WGS) entry which is preliminary data.</text>
</comment>
<evidence type="ECO:0000256" key="9">
    <source>
        <dbReference type="HAMAP-Rule" id="MF_00125"/>
    </source>
</evidence>
<comment type="similarity">
    <text evidence="3 9">Belongs to the class-II aminoacyl-tRNA synthetase family. HisZ subfamily.</text>
</comment>
<dbReference type="RefSeq" id="WP_283231667.1">
    <property type="nucleotide sequence ID" value="NZ_JASGBQ010000028.1"/>
</dbReference>
<feature type="domain" description="Class II Histidinyl-tRNA synthetase (HisRS)-like catalytic core" evidence="11">
    <location>
        <begin position="10"/>
        <end position="318"/>
    </location>
</feature>
<dbReference type="HAMAP" id="MF_00125">
    <property type="entry name" value="HisZ"/>
    <property type="match status" value="1"/>
</dbReference>
<keyword evidence="12" id="KW-0328">Glycosyltransferase</keyword>
<evidence type="ECO:0000313" key="13">
    <source>
        <dbReference type="Proteomes" id="UP001300383"/>
    </source>
</evidence>
<dbReference type="PIRSF" id="PIRSF001549">
    <property type="entry name" value="His-tRNA_synth"/>
    <property type="match status" value="1"/>
</dbReference>
<dbReference type="Gene3D" id="3.30.930.10">
    <property type="entry name" value="Bira Bifunctional Protein, Domain 2"/>
    <property type="match status" value="1"/>
</dbReference>
<keyword evidence="5 9" id="KW-0963">Cytoplasm</keyword>
<keyword evidence="12" id="KW-0808">Transferase</keyword>
<proteinExistence type="inferred from homology"/>
<keyword evidence="6 9" id="KW-0028">Amino-acid biosynthesis</keyword>
<dbReference type="PANTHER" id="PTHR43707">
    <property type="entry name" value="HISTIDYL-TRNA SYNTHETASE"/>
    <property type="match status" value="1"/>
</dbReference>
<dbReference type="GO" id="GO:0000105">
    <property type="term" value="P:L-histidine biosynthetic process"/>
    <property type="evidence" value="ECO:0007669"/>
    <property type="project" value="UniProtKB-UniRule"/>
</dbReference>
<name>A0AAP4BC93_9FIRM</name>
<feature type="binding site" evidence="10">
    <location>
        <position position="128"/>
    </location>
    <ligand>
        <name>L-histidine</name>
        <dbReference type="ChEBI" id="CHEBI:57595"/>
    </ligand>
</feature>
<evidence type="ECO:0000256" key="5">
    <source>
        <dbReference type="ARBA" id="ARBA00022490"/>
    </source>
</evidence>
<keyword evidence="13" id="KW-1185">Reference proteome</keyword>
<dbReference type="Proteomes" id="UP001300383">
    <property type="component" value="Unassembled WGS sequence"/>
</dbReference>
<accession>A0AAP4BC93</accession>
<dbReference type="GO" id="GO:0016757">
    <property type="term" value="F:glycosyltransferase activity"/>
    <property type="evidence" value="ECO:0007669"/>
    <property type="project" value="UniProtKB-KW"/>
</dbReference>
<dbReference type="GO" id="GO:0140096">
    <property type="term" value="F:catalytic activity, acting on a protein"/>
    <property type="evidence" value="ECO:0007669"/>
    <property type="project" value="UniProtKB-ARBA"/>
</dbReference>
<dbReference type="GO" id="GO:0005737">
    <property type="term" value="C:cytoplasm"/>
    <property type="evidence" value="ECO:0007669"/>
    <property type="project" value="UniProtKB-SubCell"/>
</dbReference>
<dbReference type="InterPro" id="IPR041715">
    <property type="entry name" value="HisRS-like_core"/>
</dbReference>
<evidence type="ECO:0000256" key="3">
    <source>
        <dbReference type="ARBA" id="ARBA00005539"/>
    </source>
</evidence>
<evidence type="ECO:0000259" key="11">
    <source>
        <dbReference type="Pfam" id="PF13393"/>
    </source>
</evidence>
<dbReference type="AlphaFoldDB" id="A0AAP4BC93"/>
<dbReference type="GO" id="GO:0006427">
    <property type="term" value="P:histidyl-tRNA aminoacylation"/>
    <property type="evidence" value="ECO:0007669"/>
    <property type="project" value="TreeGrafter"/>
</dbReference>
<dbReference type="PANTHER" id="PTHR43707:SF6">
    <property type="entry name" value="ATP PHOSPHORIBOSYLTRANSFERASE REGULATORY SUBUNIT"/>
    <property type="match status" value="1"/>
</dbReference>
<dbReference type="InterPro" id="IPR045864">
    <property type="entry name" value="aa-tRNA-synth_II/BPL/LPL"/>
</dbReference>
<evidence type="ECO:0000256" key="6">
    <source>
        <dbReference type="ARBA" id="ARBA00022605"/>
    </source>
</evidence>
<comment type="subcellular location">
    <subcellularLocation>
        <location evidence="1 9">Cytoplasm</location>
    </subcellularLocation>
</comment>
<dbReference type="NCBIfam" id="TIGR00443">
    <property type="entry name" value="hisZ_biosyn_reg"/>
    <property type="match status" value="1"/>
</dbReference>
<dbReference type="InterPro" id="IPR004516">
    <property type="entry name" value="HisRS/HisZ"/>
</dbReference>
<comment type="pathway">
    <text evidence="2 9">Amino-acid biosynthesis; L-histidine biosynthesis; L-histidine from 5-phospho-alpha-D-ribose 1-diphosphate: step 1/9.</text>
</comment>
<feature type="binding site" evidence="10">
    <location>
        <begin position="273"/>
        <end position="274"/>
    </location>
    <ligand>
        <name>L-histidine</name>
        <dbReference type="ChEBI" id="CHEBI:57595"/>
    </ligand>
</feature>
<dbReference type="Pfam" id="PF13393">
    <property type="entry name" value="tRNA-synt_His"/>
    <property type="match status" value="1"/>
</dbReference>
<dbReference type="SUPFAM" id="SSF55681">
    <property type="entry name" value="Class II aaRS and biotin synthetases"/>
    <property type="match status" value="1"/>
</dbReference>